<dbReference type="Proteomes" id="UP000002039">
    <property type="component" value="Unassembled WGS sequence"/>
</dbReference>
<keyword evidence="1" id="KW-0812">Transmembrane</keyword>
<protein>
    <recommendedName>
        <fullName evidence="4">Pre-rRNA processing protein</fullName>
    </recommendedName>
</protein>
<proteinExistence type="predicted"/>
<evidence type="ECO:0008006" key="4">
    <source>
        <dbReference type="Google" id="ProtNLM"/>
    </source>
</evidence>
<dbReference type="EMBL" id="EQ999974">
    <property type="protein sequence ID" value="EEQ86440.1"/>
    <property type="molecule type" value="Genomic_DNA"/>
</dbReference>
<dbReference type="GeneID" id="69024135"/>
<sequence length="328" mass="35498">MSDKVEAGPNDMAPKPSFGARVKASFKRFWWLYLGIFIAVVLVIILPVIYVGYPNIAQREVNRSTLTINSMEITDPTPDSFRIKVDQTIGSKSKFHPQLDAFNATIATAGSGKPFITLEVPPVKASDGANAVIDQIVMPDLESFTDYSIQVMKSETVDLEITGRTGLKEGSLPKTTVDYHKVITMKGLNALKGFEVKHFELASKQPDGSNMIGEVFIPNPSVLTLTLGDVTLELSVDGTKIGTAKLPGLVIRPGDNLVQMRSTVELTKIFPFVNGDDAKYKNGVIPVTIVGKSAVYDGKELPYFTAALSSNTLHIELDLAPLLGLGGK</sequence>
<dbReference type="PANTHER" id="PTHR35895">
    <property type="entry name" value="CHROMOSOME 16, WHOLE GENOME SHOTGUN SEQUENCE"/>
    <property type="match status" value="1"/>
</dbReference>
<gene>
    <name evidence="2" type="ORF">BDCG_01560</name>
</gene>
<dbReference type="RefSeq" id="XP_045273990.1">
    <property type="nucleotide sequence ID" value="XM_045417075.1"/>
</dbReference>
<evidence type="ECO:0000256" key="1">
    <source>
        <dbReference type="SAM" id="Phobius"/>
    </source>
</evidence>
<keyword evidence="1" id="KW-0472">Membrane</keyword>
<keyword evidence="3" id="KW-1185">Reference proteome</keyword>
<reference evidence="3" key="1">
    <citation type="journal article" date="2015" name="PLoS Genet.">
        <title>The dynamic genome and transcriptome of the human fungal pathogen Blastomyces and close relative Emmonsia.</title>
        <authorList>
            <person name="Munoz J.F."/>
            <person name="Gauthier G.M."/>
            <person name="Desjardins C.A."/>
            <person name="Gallo J.E."/>
            <person name="Holder J."/>
            <person name="Sullivan T.D."/>
            <person name="Marty A.J."/>
            <person name="Carmen J.C."/>
            <person name="Chen Z."/>
            <person name="Ding L."/>
            <person name="Gujja S."/>
            <person name="Magrini V."/>
            <person name="Misas E."/>
            <person name="Mitreva M."/>
            <person name="Priest M."/>
            <person name="Saif S."/>
            <person name="Whiston E.A."/>
            <person name="Young S."/>
            <person name="Zeng Q."/>
            <person name="Goldman W.E."/>
            <person name="Mardis E.R."/>
            <person name="Taylor J.W."/>
            <person name="McEwen J.G."/>
            <person name="Clay O.K."/>
            <person name="Klein B.S."/>
            <person name="Cuomo C.A."/>
        </authorList>
    </citation>
    <scope>NUCLEOTIDE SEQUENCE [LARGE SCALE GENOMIC DNA]</scope>
    <source>
        <strain evidence="3">ER-3 / ATCC MYA-2586</strain>
    </source>
</reference>
<dbReference type="InterPro" id="IPR022185">
    <property type="entry name" value="DUF3712"/>
</dbReference>
<dbReference type="InterPro" id="IPR046368">
    <property type="entry name" value="Tag1"/>
</dbReference>
<dbReference type="Pfam" id="PF12505">
    <property type="entry name" value="DUF3712"/>
    <property type="match status" value="1"/>
</dbReference>
<feature type="transmembrane region" description="Helical" evidence="1">
    <location>
        <begin position="30"/>
        <end position="53"/>
    </location>
</feature>
<evidence type="ECO:0000313" key="2">
    <source>
        <dbReference type="EMBL" id="EEQ86440.1"/>
    </source>
</evidence>
<evidence type="ECO:0000313" key="3">
    <source>
        <dbReference type="Proteomes" id="UP000002039"/>
    </source>
</evidence>
<dbReference type="PANTHER" id="PTHR35895:SF1">
    <property type="entry name" value="LIPID-BINDING SERUM GLYCOPROTEIN C-TERMINAL DOMAIN-CONTAINING PROTEIN"/>
    <property type="match status" value="1"/>
</dbReference>
<organism evidence="2 3">
    <name type="scientific">Ajellomyces dermatitidis (strain ER-3 / ATCC MYA-2586)</name>
    <name type="common">Blastomyces dermatitidis</name>
    <dbReference type="NCBI Taxonomy" id="559297"/>
    <lineage>
        <taxon>Eukaryota</taxon>
        <taxon>Fungi</taxon>
        <taxon>Dikarya</taxon>
        <taxon>Ascomycota</taxon>
        <taxon>Pezizomycotina</taxon>
        <taxon>Eurotiomycetes</taxon>
        <taxon>Eurotiomycetidae</taxon>
        <taxon>Onygenales</taxon>
        <taxon>Ajellomycetaceae</taxon>
        <taxon>Blastomyces</taxon>
    </lineage>
</organism>
<dbReference type="SUPFAM" id="SSF117070">
    <property type="entry name" value="LEA14-like"/>
    <property type="match status" value="1"/>
</dbReference>
<accession>A0ABP2ERV6</accession>
<keyword evidence="1" id="KW-1133">Transmembrane helix</keyword>
<name>A0ABP2ERV6_AJEDR</name>